<feature type="domain" description="C2H2-type" evidence="12">
    <location>
        <begin position="409"/>
        <end position="436"/>
    </location>
</feature>
<dbReference type="GeneTree" id="ENSGT00390000000546"/>
<feature type="domain" description="C2H2-type" evidence="12">
    <location>
        <begin position="295"/>
        <end position="322"/>
    </location>
</feature>
<dbReference type="FunFam" id="3.30.160.60:FF:000045">
    <property type="entry name" value="ZFP69 zinc finger protein B"/>
    <property type="match status" value="1"/>
</dbReference>
<dbReference type="Proteomes" id="UP000265100">
    <property type="component" value="Chromosome 20"/>
</dbReference>
<accession>A0AAX7VSZ2</accession>
<feature type="region of interest" description="Disordered" evidence="11">
    <location>
        <begin position="705"/>
        <end position="822"/>
    </location>
</feature>
<keyword evidence="2" id="KW-0479">Metal-binding</keyword>
<feature type="domain" description="C2H2-type" evidence="12">
    <location>
        <begin position="323"/>
        <end position="345"/>
    </location>
</feature>
<reference evidence="14" key="2">
    <citation type="submission" date="2023-03" db="EMBL/GenBank/DDBJ databases">
        <authorList>
            <consortium name="Wellcome Sanger Institute Data Sharing"/>
        </authorList>
    </citation>
    <scope>NUCLEOTIDE SEQUENCE [LARGE SCALE GENOMIC DNA]</scope>
</reference>
<reference evidence="13" key="3">
    <citation type="submission" date="2025-08" db="UniProtKB">
        <authorList>
            <consortium name="Ensembl"/>
        </authorList>
    </citation>
    <scope>IDENTIFICATION</scope>
</reference>
<dbReference type="GO" id="GO:0000978">
    <property type="term" value="F:RNA polymerase II cis-regulatory region sequence-specific DNA binding"/>
    <property type="evidence" value="ECO:0007669"/>
    <property type="project" value="TreeGrafter"/>
</dbReference>
<evidence type="ECO:0000313" key="13">
    <source>
        <dbReference type="Ensembl" id="ENSACLP00000084959.1"/>
    </source>
</evidence>
<sequence length="822" mass="91608">MAQAIFEVLEGMDNQTVLAVQSLLDSQGGVPDPNNQNVSGTPTIQSMDDEDVFLCGKCKKQFNSLPAFMTHKREQCQSSTPSLSTVSLASTNAYTPVPSISSVSTYITVPPSPLTHTLVQGNVLVSDDILMSAISAFTSIDQPMAPMQTPIQSNLSMHTAGPPSHPLPPAQPTQQTLTSQVPASHSNSVVQVYSTLPHMVGGGGGGGGGAEIHTLGLQPFHPVQVSEVPSQGVESHSFTTPPVYSPGKQGTKTKTCSITASMAELGDFEKVIVPKRPRNCKKSSDGQLKGKGPKLKCNFCDKVFSKNFDLQQHIRSHTGEKPFQCIVCGRAFAQKSNVKKHMQTHKVWPMSVASTVSRLPITVKVVPLEERVAEVRADPEGSQVEDVQSRQNQQCPAQTKQIVVIDSSYQCQFCASRFKTYFQLKSHLTQHKGEQVYKCVLKSCSQTFQILDQFLEHIRTHQEQLTYRCHLCSKVFPSLFELGLHQYSHSLCPQQNTRKEATVYRCVKCQSRYSTQEALEQHLLTASHSFPCPHCQKVFPCERYFRRHLPTHGVGGRFKCQICKKAFKTEHYLKLHTRIHSGEKPYKCSLCEATFNRKDKVKRHMLIHEPFKKYKCPFRTHVGCTKEFNRPDKLKAHILSHSGIKPYKCLFCQKAFSRRAHMLEHQQSHTDNYRFRCSTCNKGFTRQSYYRDHKCPAAGNELEAEMGTGEMEGDEVEEAEEKDGEDEQRRNGFTRKAKRTETGGDDGAVGNGINGIRQQVETHGEAGEERRNDEGCQAVLSISTIERQTKGEEEEDDGVNHGGGGLEQISSDDQSCLQQPCL</sequence>
<feature type="domain" description="C2H2-type" evidence="12">
    <location>
        <begin position="530"/>
        <end position="552"/>
    </location>
</feature>
<evidence type="ECO:0000256" key="6">
    <source>
        <dbReference type="ARBA" id="ARBA00023015"/>
    </source>
</evidence>
<keyword evidence="3" id="KW-0677">Repeat</keyword>
<dbReference type="Gene3D" id="3.30.160.60">
    <property type="entry name" value="Classic Zinc Finger"/>
    <property type="match status" value="8"/>
</dbReference>
<reference evidence="13 14" key="1">
    <citation type="submission" date="2018-05" db="EMBL/GenBank/DDBJ databases">
        <authorList>
            <person name="Datahose"/>
        </authorList>
    </citation>
    <scope>NUCLEOTIDE SEQUENCE</scope>
</reference>
<feature type="compositionally biased region" description="Basic and acidic residues" evidence="11">
    <location>
        <begin position="760"/>
        <end position="774"/>
    </location>
</feature>
<feature type="domain" description="C2H2-type" evidence="12">
    <location>
        <begin position="675"/>
        <end position="702"/>
    </location>
</feature>
<dbReference type="FunFam" id="3.30.160.60:FF:001031">
    <property type="entry name" value="zinc finger protein 341 isoform X1"/>
    <property type="match status" value="1"/>
</dbReference>
<reference evidence="13" key="4">
    <citation type="submission" date="2025-09" db="UniProtKB">
        <authorList>
            <consortium name="Ensembl"/>
        </authorList>
    </citation>
    <scope>IDENTIFICATION</scope>
</reference>
<dbReference type="GO" id="GO:0008270">
    <property type="term" value="F:zinc ion binding"/>
    <property type="evidence" value="ECO:0007669"/>
    <property type="project" value="UniProtKB-KW"/>
</dbReference>
<keyword evidence="14" id="KW-1185">Reference proteome</keyword>
<feature type="domain" description="C2H2-type" evidence="12">
    <location>
        <begin position="437"/>
        <end position="466"/>
    </location>
</feature>
<evidence type="ECO:0000256" key="4">
    <source>
        <dbReference type="ARBA" id="ARBA00022771"/>
    </source>
</evidence>
<gene>
    <name evidence="13" type="primary">ZNF341</name>
</gene>
<proteinExistence type="predicted"/>
<keyword evidence="7" id="KW-0238">DNA-binding</keyword>
<dbReference type="Pfam" id="PF12874">
    <property type="entry name" value="zf-met"/>
    <property type="match status" value="1"/>
</dbReference>
<evidence type="ECO:0000256" key="2">
    <source>
        <dbReference type="ARBA" id="ARBA00022723"/>
    </source>
</evidence>
<dbReference type="FunFam" id="3.30.160.60:FF:000618">
    <property type="entry name" value="zinc finger protein 341 isoform X1"/>
    <property type="match status" value="1"/>
</dbReference>
<evidence type="ECO:0000256" key="5">
    <source>
        <dbReference type="ARBA" id="ARBA00022833"/>
    </source>
</evidence>
<evidence type="ECO:0000256" key="3">
    <source>
        <dbReference type="ARBA" id="ARBA00022737"/>
    </source>
</evidence>
<dbReference type="AlphaFoldDB" id="A0AAX7VSZ2"/>
<dbReference type="PROSITE" id="PS50157">
    <property type="entry name" value="ZINC_FINGER_C2H2_2"/>
    <property type="match status" value="12"/>
</dbReference>
<dbReference type="PROSITE" id="PS00028">
    <property type="entry name" value="ZINC_FINGER_C2H2_1"/>
    <property type="match status" value="9"/>
</dbReference>
<dbReference type="PANTHER" id="PTHR24393">
    <property type="entry name" value="ZINC FINGER PROTEIN"/>
    <property type="match status" value="1"/>
</dbReference>
<feature type="domain" description="C2H2-type" evidence="12">
    <location>
        <begin position="467"/>
        <end position="490"/>
    </location>
</feature>
<evidence type="ECO:0000256" key="7">
    <source>
        <dbReference type="ARBA" id="ARBA00023125"/>
    </source>
</evidence>
<keyword evidence="5" id="KW-0862">Zinc</keyword>
<protein>
    <recommendedName>
        <fullName evidence="12">C2H2-type domain-containing protein</fullName>
    </recommendedName>
</protein>
<keyword evidence="6" id="KW-0805">Transcription regulation</keyword>
<dbReference type="InterPro" id="IPR013087">
    <property type="entry name" value="Znf_C2H2_type"/>
</dbReference>
<evidence type="ECO:0000256" key="10">
    <source>
        <dbReference type="PROSITE-ProRule" id="PRU00042"/>
    </source>
</evidence>
<dbReference type="SUPFAM" id="SSF57667">
    <property type="entry name" value="beta-beta-alpha zinc fingers"/>
    <property type="match status" value="5"/>
</dbReference>
<feature type="compositionally biased region" description="Acidic residues" evidence="11">
    <location>
        <begin position="711"/>
        <end position="726"/>
    </location>
</feature>
<keyword evidence="4 10" id="KW-0863">Zinc-finger</keyword>
<feature type="domain" description="C2H2-type" evidence="12">
    <location>
        <begin position="614"/>
        <end position="646"/>
    </location>
</feature>
<name>A0AAX7VSZ2_ASTCA</name>
<dbReference type="Pfam" id="PF00096">
    <property type="entry name" value="zf-C2H2"/>
    <property type="match status" value="6"/>
</dbReference>
<keyword evidence="9" id="KW-0539">Nucleus</keyword>
<dbReference type="FunFam" id="3.30.160.60:FF:000611">
    <property type="entry name" value="zinc finger protein 341 isoform X1"/>
    <property type="match status" value="1"/>
</dbReference>
<organism evidence="13 14">
    <name type="scientific">Astatotilapia calliptera</name>
    <name type="common">Eastern happy</name>
    <name type="synonym">Chromis callipterus</name>
    <dbReference type="NCBI Taxonomy" id="8154"/>
    <lineage>
        <taxon>Eukaryota</taxon>
        <taxon>Metazoa</taxon>
        <taxon>Chordata</taxon>
        <taxon>Craniata</taxon>
        <taxon>Vertebrata</taxon>
        <taxon>Euteleostomi</taxon>
        <taxon>Actinopterygii</taxon>
        <taxon>Neopterygii</taxon>
        <taxon>Teleostei</taxon>
        <taxon>Neoteleostei</taxon>
        <taxon>Acanthomorphata</taxon>
        <taxon>Ovalentaria</taxon>
        <taxon>Cichlomorphae</taxon>
        <taxon>Cichliformes</taxon>
        <taxon>Cichlidae</taxon>
        <taxon>African cichlids</taxon>
        <taxon>Pseudocrenilabrinae</taxon>
        <taxon>Haplochromini</taxon>
        <taxon>Astatotilapia</taxon>
    </lineage>
</organism>
<dbReference type="PANTHER" id="PTHR24393:SF34">
    <property type="entry name" value="PR_SET DOMAIN 13"/>
    <property type="match status" value="1"/>
</dbReference>
<dbReference type="Ensembl" id="ENSACLT00000073898.1">
    <property type="protein sequence ID" value="ENSACLP00000084959.1"/>
    <property type="gene ID" value="ENSACLG00000014349.2"/>
</dbReference>
<feature type="region of interest" description="Disordered" evidence="11">
    <location>
        <begin position="153"/>
        <end position="180"/>
    </location>
</feature>
<comment type="subcellular location">
    <subcellularLocation>
        <location evidence="1">Nucleus</location>
    </subcellularLocation>
</comment>
<feature type="domain" description="C2H2-type" evidence="12">
    <location>
        <begin position="647"/>
        <end position="674"/>
    </location>
</feature>
<keyword evidence="8" id="KW-0804">Transcription</keyword>
<feature type="domain" description="C2H2-type" evidence="12">
    <location>
        <begin position="558"/>
        <end position="585"/>
    </location>
</feature>
<dbReference type="FunFam" id="3.30.160.60:FF:001132">
    <property type="entry name" value="Zinc finger protein 341"/>
    <property type="match status" value="1"/>
</dbReference>
<feature type="domain" description="C2H2-type" evidence="12">
    <location>
        <begin position="504"/>
        <end position="533"/>
    </location>
</feature>
<dbReference type="FunFam" id="3.30.160.60:FF:000679">
    <property type="entry name" value="Zinc finger protein 341"/>
    <property type="match status" value="1"/>
</dbReference>
<evidence type="ECO:0000256" key="8">
    <source>
        <dbReference type="ARBA" id="ARBA00023163"/>
    </source>
</evidence>
<dbReference type="SMART" id="SM00355">
    <property type="entry name" value="ZnF_C2H2"/>
    <property type="match status" value="13"/>
</dbReference>
<evidence type="ECO:0000313" key="14">
    <source>
        <dbReference type="Proteomes" id="UP000265100"/>
    </source>
</evidence>
<evidence type="ECO:0000256" key="9">
    <source>
        <dbReference type="ARBA" id="ARBA00023242"/>
    </source>
</evidence>
<dbReference type="GO" id="GO:0001228">
    <property type="term" value="F:DNA-binding transcription activator activity, RNA polymerase II-specific"/>
    <property type="evidence" value="ECO:0007669"/>
    <property type="project" value="TreeGrafter"/>
</dbReference>
<dbReference type="Pfam" id="PF13912">
    <property type="entry name" value="zf-C2H2_6"/>
    <property type="match status" value="2"/>
</dbReference>
<feature type="compositionally biased region" description="Polar residues" evidence="11">
    <location>
        <begin position="808"/>
        <end position="822"/>
    </location>
</feature>
<evidence type="ECO:0000256" key="1">
    <source>
        <dbReference type="ARBA" id="ARBA00004123"/>
    </source>
</evidence>
<dbReference type="GO" id="GO:0005634">
    <property type="term" value="C:nucleus"/>
    <property type="evidence" value="ECO:0007669"/>
    <property type="project" value="UniProtKB-SubCell"/>
</dbReference>
<feature type="domain" description="C2H2-type" evidence="12">
    <location>
        <begin position="586"/>
        <end position="613"/>
    </location>
</feature>
<evidence type="ECO:0000259" key="12">
    <source>
        <dbReference type="PROSITE" id="PS50157"/>
    </source>
</evidence>
<evidence type="ECO:0000256" key="11">
    <source>
        <dbReference type="SAM" id="MobiDB-lite"/>
    </source>
</evidence>
<dbReference type="FunFam" id="3.30.160.60:FF:000867">
    <property type="entry name" value="Zinc finger protein 341"/>
    <property type="match status" value="1"/>
</dbReference>
<dbReference type="InterPro" id="IPR036236">
    <property type="entry name" value="Znf_C2H2_sf"/>
</dbReference>